<dbReference type="EMBL" id="JBCGBO010000004">
    <property type="protein sequence ID" value="KAK9210184.1"/>
    <property type="molecule type" value="Genomic_DNA"/>
</dbReference>
<evidence type="ECO:0000313" key="4">
    <source>
        <dbReference type="Proteomes" id="UP001428341"/>
    </source>
</evidence>
<evidence type="ECO:0000313" key="3">
    <source>
        <dbReference type="EMBL" id="KAK9210184.1"/>
    </source>
</evidence>
<keyword evidence="4" id="KW-1185">Reference proteome</keyword>
<feature type="region of interest" description="Disordered" evidence="1">
    <location>
        <begin position="54"/>
        <end position="73"/>
    </location>
</feature>
<evidence type="ECO:0000256" key="1">
    <source>
        <dbReference type="SAM" id="MobiDB-lite"/>
    </source>
</evidence>
<comment type="caution">
    <text evidence="3">The sequence shown here is derived from an EMBL/GenBank/DDBJ whole genome shotgun (WGS) entry which is preliminary data.</text>
</comment>
<protein>
    <recommendedName>
        <fullName evidence="2">C2 NT-type domain-containing protein</fullName>
    </recommendedName>
</protein>
<sequence length="1123" mass="125770">MSLSKIDLENDSSDRNSSSSRLLHDIEAISKALYLQRPPPKSLIFPYERRSKSAERTRFTEPKANQNSGNFNEKVLQKNKKFSSLWNWKKPLKALAHIRDHRFNICFFLHVHSIEGLAMNFNDRSLRVFWKRKDDVLATRPSRILQSTAEFEETLMYKCSVYGGRSGAHSSAKYEVKLSLIYASVVGAPGVDTGKHWVDLTRLLPLTLEELEGEKSVGTWTTSFKLAGKAKGATLNVSFGFKVMKDNLSESKNNRNVSELINLTEDRSMALESVKGLAVNNYNEMLKRVGSVPRNSSHRSFLSYTSHEVSPILGLELSKSINFLYEKLNEANLNGSKEFNLSSEYVEPPNNHNFESAKDFGESEFDCSEFTVVEKGIEVSEKEHLEPKGSVQTIDDPVVETINVDEITGEDNIALEEKMKSNSKEDTCGSYIDEVLVNDGKHEDRTLCTTGSTIQELELIFDDMFISELKDLESPLAIDELLEQENYMEIKSNYRASKTSKTSLSLDDATESVASDFLKMLGIDQAPSGFTSDSNPESPRELLLREFEKEALNSGSSIFDFDVREEDQLEFSCNAPTGSSSQDSCRDFVLFPIIRGSDGEHNRADQLLKNRRKANILEDLETECLMREWGLNESAFQSSPRYCSDGFGSPVELPPENPSELPPLGDGFGPLIETKSGGYLRSMNPSLLRNAKNLGSLVVQVSRPVVLPAEVGSEIIDILHHLASVGIKKLSMQLNKLMPLEDITGKTLQEVAQEAAPRMLVSERQTSLQYGSLFAQDSFAGREKEEELRFGWTNDCMRSSLIVGEMGTGFLSTTDFACLAMNGIEALLIDGLRIQCGMSDEDAPSCIRTHSAGLQLSDVRDGANDIDKLMDLSVTLDEWLKLDNGIFYDEDQISLHTVKTAHHSQCIDFVSGTLIREVSCDKASGKTHTLLRNNFTVALMVLLRDPLRNYEPVGTSMLALFQVERIFGHVKPKIYSAMRDRNERKDGEANLEEEVTVKRGEEKEEHKETTPWFKLSEVHLAGLNAELGKNHLWGSRTQQQSGTRWLLASGMAKSKKYSLSNSKAIVISNRLGPKKVQNEDVLWSITSSFDDAGTNWKELAALVPYIRNPDIVFPNENTRSHVI</sequence>
<dbReference type="Pfam" id="PF21745">
    <property type="entry name" value="PMI1_PMIR1-2_C"/>
    <property type="match status" value="1"/>
</dbReference>
<dbReference type="AlphaFoldDB" id="A0AAP0MJ83"/>
<evidence type="ECO:0000259" key="2">
    <source>
        <dbReference type="PROSITE" id="PS51840"/>
    </source>
</evidence>
<dbReference type="PROSITE" id="PS51840">
    <property type="entry name" value="C2_NT"/>
    <property type="match status" value="1"/>
</dbReference>
<gene>
    <name evidence="3" type="ORF">WN944_002553</name>
</gene>
<dbReference type="InterPro" id="IPR039614">
    <property type="entry name" value="PMI1-like"/>
</dbReference>
<accession>A0AAP0MJ83</accession>
<reference evidence="3 4" key="1">
    <citation type="submission" date="2024-05" db="EMBL/GenBank/DDBJ databases">
        <title>Haplotype-resolved chromosome-level genome assembly of Huyou (Citrus changshanensis).</title>
        <authorList>
            <person name="Miao C."/>
            <person name="Chen W."/>
            <person name="Wu Y."/>
            <person name="Wang L."/>
            <person name="Zhao S."/>
            <person name="Grierson D."/>
            <person name="Xu C."/>
            <person name="Chen K."/>
        </authorList>
    </citation>
    <scope>NUCLEOTIDE SEQUENCE [LARGE SCALE GENOMIC DNA]</scope>
    <source>
        <strain evidence="3">01-14</strain>
        <tissue evidence="3">Leaf</tissue>
    </source>
</reference>
<dbReference type="Pfam" id="PF10358">
    <property type="entry name" value="NT-C2"/>
    <property type="match status" value="1"/>
</dbReference>
<organism evidence="3 4">
    <name type="scientific">Citrus x changshan-huyou</name>
    <dbReference type="NCBI Taxonomy" id="2935761"/>
    <lineage>
        <taxon>Eukaryota</taxon>
        <taxon>Viridiplantae</taxon>
        <taxon>Streptophyta</taxon>
        <taxon>Embryophyta</taxon>
        <taxon>Tracheophyta</taxon>
        <taxon>Spermatophyta</taxon>
        <taxon>Magnoliopsida</taxon>
        <taxon>eudicotyledons</taxon>
        <taxon>Gunneridae</taxon>
        <taxon>Pentapetalae</taxon>
        <taxon>rosids</taxon>
        <taxon>malvids</taxon>
        <taxon>Sapindales</taxon>
        <taxon>Rutaceae</taxon>
        <taxon>Aurantioideae</taxon>
        <taxon>Citrus</taxon>
    </lineage>
</organism>
<dbReference type="InterPro" id="IPR048972">
    <property type="entry name" value="PMI1_PMIR1-2_C"/>
</dbReference>
<dbReference type="InterPro" id="IPR019448">
    <property type="entry name" value="NT-C2"/>
</dbReference>
<dbReference type="PANTHER" id="PTHR33414">
    <property type="entry name" value="PROTEIN PLASTID MOVEMENT IMPAIRED 1-RELATED 1"/>
    <property type="match status" value="1"/>
</dbReference>
<proteinExistence type="predicted"/>
<feature type="domain" description="C2 NT-type" evidence="2">
    <location>
        <begin position="95"/>
        <end position="243"/>
    </location>
</feature>
<dbReference type="Proteomes" id="UP001428341">
    <property type="component" value="Unassembled WGS sequence"/>
</dbReference>
<dbReference type="PANTHER" id="PTHR33414:SF10">
    <property type="entry name" value="PROTEIN PLASTID MOVEMENT IMPAIRED 1-RELATED 2"/>
    <property type="match status" value="1"/>
</dbReference>
<name>A0AAP0MJ83_9ROSI</name>